<keyword evidence="3" id="KW-1185">Reference proteome</keyword>
<organism evidence="2 3">
    <name type="scientific">Pelomonas aquatica</name>
    <dbReference type="NCBI Taxonomy" id="431058"/>
    <lineage>
        <taxon>Bacteria</taxon>
        <taxon>Pseudomonadati</taxon>
        <taxon>Pseudomonadota</taxon>
        <taxon>Betaproteobacteria</taxon>
        <taxon>Burkholderiales</taxon>
        <taxon>Sphaerotilaceae</taxon>
        <taxon>Roseateles</taxon>
    </lineage>
</organism>
<comment type="caution">
    <text evidence="2">The sequence shown here is derived from an EMBL/GenBank/DDBJ whole genome shotgun (WGS) entry which is preliminary data.</text>
</comment>
<evidence type="ECO:0000313" key="3">
    <source>
        <dbReference type="Proteomes" id="UP001152766"/>
    </source>
</evidence>
<dbReference type="EMBL" id="SGUG01000044">
    <property type="protein sequence ID" value="MDG0864899.1"/>
    <property type="molecule type" value="Genomic_DNA"/>
</dbReference>
<evidence type="ECO:0000313" key="2">
    <source>
        <dbReference type="EMBL" id="MDG0864899.1"/>
    </source>
</evidence>
<feature type="coiled-coil region" evidence="1">
    <location>
        <begin position="314"/>
        <end position="348"/>
    </location>
</feature>
<name>A0A9X4R702_9BURK</name>
<accession>A0A9X4R702</accession>
<gene>
    <name evidence="2" type="ORF">EXJ73_20785</name>
</gene>
<dbReference type="RefSeq" id="WP_268149093.1">
    <property type="nucleotide sequence ID" value="NZ_JAPPUW010000006.1"/>
</dbReference>
<dbReference type="Proteomes" id="UP001152766">
    <property type="component" value="Unassembled WGS sequence"/>
</dbReference>
<evidence type="ECO:0000256" key="1">
    <source>
        <dbReference type="SAM" id="Coils"/>
    </source>
</evidence>
<dbReference type="AlphaFoldDB" id="A0A9X4R702"/>
<proteinExistence type="predicted"/>
<protein>
    <submittedName>
        <fullName evidence="2">Uncharacterized protein</fullName>
    </submittedName>
</protein>
<reference evidence="2" key="1">
    <citation type="submission" date="2019-02" db="EMBL/GenBank/DDBJ databases">
        <title>Draft genome of the type strain Pelomonas aquatica CCUG 52575T.</title>
        <authorList>
            <person name="Gomila M."/>
            <person name="Lalucat J."/>
        </authorList>
    </citation>
    <scope>NUCLEOTIDE SEQUENCE</scope>
    <source>
        <strain evidence="2">CCUG 52575</strain>
    </source>
</reference>
<keyword evidence="1" id="KW-0175">Coiled coil</keyword>
<sequence>MRTVYATVLSMHDANDVHAALDLVGRWITDWYARFRVNVDDVVAAIGEGDIDATPMTGHRLVIRSLQTTERPNERVIDLRWSYPDQYDKSLGWHTNLTLYRTADRLDLALEVCVTGLSFKVAPANIKLGSPRLVRDISRLRSVYLAGRAYNKTPEVIQAPEVDDLVTELMLPQRAHPVVVVSRRTRQDAPLIDSSALAESLAGVAKVYELADKWAAYKLDELVGRELACFDGAIRIYWPGFTLTAKPYAHPLWLAKSLSTDEMAARSQRQLCTAVFNAASFRFSEPQEITDFRRLADREERQSARQPAADAADVDKLLHDLYDMEERLKTAQADNDALREQVKRHEENIAALTSPGMWDAAPAVDEPAPGPEAVEEGEPVVTVAAAVRRAAEENDHLTFLQSAFSSAEDSPFRHPERALQALQAINEVAGVWQNSLKSKKSVGSLKDHFKKLGFTYADDVSQTSGNRYGDEYEAKDGGRTYDISPHITIGAKQADSCLSIHWAWDESTGKAVVAHVGRHKTNTSS</sequence>